<dbReference type="Pfam" id="PF16353">
    <property type="entry name" value="LacZ_4"/>
    <property type="match status" value="1"/>
</dbReference>
<dbReference type="GO" id="GO:0004565">
    <property type="term" value="F:beta-galactosidase activity"/>
    <property type="evidence" value="ECO:0007669"/>
    <property type="project" value="UniProtKB-EC"/>
</dbReference>
<evidence type="ECO:0000256" key="4">
    <source>
        <dbReference type="ARBA" id="ARBA00023295"/>
    </source>
</evidence>
<keyword evidence="3" id="KW-0378">Hydrolase</keyword>
<dbReference type="InterPro" id="IPR017853">
    <property type="entry name" value="GH"/>
</dbReference>
<gene>
    <name evidence="6" type="ORF">SH1V18_28570</name>
</gene>
<evidence type="ECO:0000313" key="6">
    <source>
        <dbReference type="EMBL" id="GKX30377.1"/>
    </source>
</evidence>
<keyword evidence="7" id="KW-1185">Reference proteome</keyword>
<feature type="domain" description="Beta galactosidase small chain/" evidence="5">
    <location>
        <begin position="463"/>
        <end position="693"/>
    </location>
</feature>
<evidence type="ECO:0000256" key="3">
    <source>
        <dbReference type="ARBA" id="ARBA00022801"/>
    </source>
</evidence>
<dbReference type="SMART" id="SM01038">
    <property type="entry name" value="Bgal_small_N"/>
    <property type="match status" value="1"/>
</dbReference>
<dbReference type="InterPro" id="IPR013783">
    <property type="entry name" value="Ig-like_fold"/>
</dbReference>
<dbReference type="AlphaFoldDB" id="A0A9W6DGB6"/>
<sequence>MHDTNDKKINIDRYYVNSKVLSEEYDQIYMYTDVFITYTGLTIQPVKIELMMINNEDEKLITDIRCVLSGKITKVTLEVELTDIQTWTADLPKCYGFKIIVKNENDEELCEKSFKHGFRFVEAKNNMIHINGKQVCLNGVIYNNYEDDDLEALQSKYLEDIILLKRNNINTVITYDYANAHIFYDMCDEYGIYVINKPISIPDNEEQIICHEEEIKDTIYKYINYSCVIIWTIDSRVDIPIKFYKKIMLLDNTRPIYYEGNSGLKNYNPVIFTYDFIKQDDQKGESSNDHPIAGNFLCDFLIIRDNETDEIIDRGIVYNNRQLTPFSYEIKKQYESINIYPKDIIRGIFSVKNCSDILELDNYTLNWEILEDGIMIKSGELTDITIPISKRKDIYIEYNIKDILENAWYHININMVTKEESWWSKKAYNVAFAQFRIPYKAHKKRKAKELNSAKLRDRKLKYEIIGDNFEIVIDKLKGNIRSVEFDRQQYILSPVKIYIENHNEKLEMSRVKDIKVDNTKKGSIHIDVIRKCAQIKGNIITNYVIEPDGKVSIINRIRSNNKFIKVGMILEIPARFNDFSWLGKGPNDTYPEYNDGTKVGLYYYNLNNCVESGNKSDVRWSAFTDTDGEGLLIESCKDILLGIHPQMYSSYSIKKEEHNDKPIIINVKCSSKANYNIFNTSTEEEDVYAFSIKRVI</sequence>
<dbReference type="InterPro" id="IPR032312">
    <property type="entry name" value="LacZ_4"/>
</dbReference>
<dbReference type="Proteomes" id="UP001144256">
    <property type="component" value="Unassembled WGS sequence"/>
</dbReference>
<accession>A0A9W6DGB6</accession>
<name>A0A9W6DGB6_9FIRM</name>
<dbReference type="SUPFAM" id="SSF74650">
    <property type="entry name" value="Galactose mutarotase-like"/>
    <property type="match status" value="1"/>
</dbReference>
<dbReference type="Gene3D" id="2.70.98.10">
    <property type="match status" value="1"/>
</dbReference>
<dbReference type="GO" id="GO:0005990">
    <property type="term" value="P:lactose catabolic process"/>
    <property type="evidence" value="ECO:0007669"/>
    <property type="project" value="TreeGrafter"/>
</dbReference>
<dbReference type="EMBL" id="BRLB01000009">
    <property type="protein sequence ID" value="GKX30377.1"/>
    <property type="molecule type" value="Genomic_DNA"/>
</dbReference>
<dbReference type="SUPFAM" id="SSF49303">
    <property type="entry name" value="beta-Galactosidase/glucuronidase domain"/>
    <property type="match status" value="2"/>
</dbReference>
<dbReference type="InterPro" id="IPR004199">
    <property type="entry name" value="B-gal_small/dom_5"/>
</dbReference>
<dbReference type="InterPro" id="IPR011013">
    <property type="entry name" value="Gal_mutarotase_sf_dom"/>
</dbReference>
<dbReference type="Pfam" id="PF02836">
    <property type="entry name" value="Glyco_hydro_2_C"/>
    <property type="match status" value="1"/>
</dbReference>
<dbReference type="RefSeq" id="WP_281816506.1">
    <property type="nucleotide sequence ID" value="NZ_BRLB01000009.1"/>
</dbReference>
<dbReference type="PANTHER" id="PTHR46323">
    <property type="entry name" value="BETA-GALACTOSIDASE"/>
    <property type="match status" value="1"/>
</dbReference>
<protein>
    <recommendedName>
        <fullName evidence="2">beta-galactosidase</fullName>
        <ecNumber evidence="2">3.2.1.23</ecNumber>
    </recommendedName>
</protein>
<dbReference type="PANTHER" id="PTHR46323:SF2">
    <property type="entry name" value="BETA-GALACTOSIDASE"/>
    <property type="match status" value="1"/>
</dbReference>
<dbReference type="Pfam" id="PF02929">
    <property type="entry name" value="Bgal_small_N"/>
    <property type="match status" value="1"/>
</dbReference>
<reference evidence="6" key="1">
    <citation type="submission" date="2022-06" db="EMBL/GenBank/DDBJ databases">
        <title>Vallitalea longa sp. nov., an anaerobic bacterium isolated from marine sediment.</title>
        <authorList>
            <person name="Hirano S."/>
            <person name="Terahara T."/>
            <person name="Mori K."/>
            <person name="Hamada M."/>
            <person name="Matsumoto R."/>
            <person name="Kobayashi T."/>
        </authorList>
    </citation>
    <scope>NUCLEOTIDE SEQUENCE</scope>
    <source>
        <strain evidence="6">SH18-1</strain>
    </source>
</reference>
<organism evidence="6 7">
    <name type="scientific">Vallitalea longa</name>
    <dbReference type="NCBI Taxonomy" id="2936439"/>
    <lineage>
        <taxon>Bacteria</taxon>
        <taxon>Bacillati</taxon>
        <taxon>Bacillota</taxon>
        <taxon>Clostridia</taxon>
        <taxon>Lachnospirales</taxon>
        <taxon>Vallitaleaceae</taxon>
        <taxon>Vallitalea</taxon>
    </lineage>
</organism>
<comment type="caution">
    <text evidence="6">The sequence shown here is derived from an EMBL/GenBank/DDBJ whole genome shotgun (WGS) entry which is preliminary data.</text>
</comment>
<evidence type="ECO:0000313" key="7">
    <source>
        <dbReference type="Proteomes" id="UP001144256"/>
    </source>
</evidence>
<dbReference type="InterPro" id="IPR050347">
    <property type="entry name" value="Bact_Beta-galactosidase"/>
</dbReference>
<evidence type="ECO:0000256" key="2">
    <source>
        <dbReference type="ARBA" id="ARBA00012756"/>
    </source>
</evidence>
<dbReference type="InterPro" id="IPR006103">
    <property type="entry name" value="Glyco_hydro_2_cat"/>
</dbReference>
<comment type="catalytic activity">
    <reaction evidence="1">
        <text>Hydrolysis of terminal non-reducing beta-D-galactose residues in beta-D-galactosides.</text>
        <dbReference type="EC" id="3.2.1.23"/>
    </reaction>
</comment>
<keyword evidence="4" id="KW-0326">Glycosidase</keyword>
<dbReference type="InterPro" id="IPR036156">
    <property type="entry name" value="Beta-gal/glucu_dom_sf"/>
</dbReference>
<dbReference type="EC" id="3.2.1.23" evidence="2"/>
<dbReference type="Gene3D" id="3.20.20.80">
    <property type="entry name" value="Glycosidases"/>
    <property type="match status" value="1"/>
</dbReference>
<dbReference type="InterPro" id="IPR014718">
    <property type="entry name" value="GH-type_carb-bd"/>
</dbReference>
<dbReference type="GO" id="GO:0009341">
    <property type="term" value="C:beta-galactosidase complex"/>
    <property type="evidence" value="ECO:0007669"/>
    <property type="project" value="InterPro"/>
</dbReference>
<proteinExistence type="predicted"/>
<dbReference type="Gene3D" id="2.60.40.10">
    <property type="entry name" value="Immunoglobulins"/>
    <property type="match status" value="2"/>
</dbReference>
<dbReference type="SUPFAM" id="SSF51445">
    <property type="entry name" value="(Trans)glycosidases"/>
    <property type="match status" value="1"/>
</dbReference>
<dbReference type="GO" id="GO:0030246">
    <property type="term" value="F:carbohydrate binding"/>
    <property type="evidence" value="ECO:0007669"/>
    <property type="project" value="InterPro"/>
</dbReference>
<evidence type="ECO:0000256" key="1">
    <source>
        <dbReference type="ARBA" id="ARBA00001412"/>
    </source>
</evidence>
<evidence type="ECO:0000259" key="5">
    <source>
        <dbReference type="SMART" id="SM01038"/>
    </source>
</evidence>